<sequence>MSTSPQLKPDLATAVAGLHDLVLCMEQNVYVEGAKKKRKLKKCIVHGCASGARSKGLCKAHGGGKRCGREGCNLSDQGGGYCIRHGGGKRCEHEGCDKSAQSKRFCKAHGGGVRCDVKDCMKSSQGGGKCRAHGGGPRWMRSMSSSSSTISDTASSGTETPPRQPTMNSRLSLSVIDKIKSKNLKSVQSMSPLRKDLGSPVPELKSPMDTMPWSLPPLAVALKQEPSSFASTSGTCIYPTCKHTADRVGFCPFHSSQFCCQVAGCSEKRLRGANLCATHHSTANLAKCLLHLISD</sequence>
<evidence type="ECO:0000259" key="2">
    <source>
        <dbReference type="Pfam" id="PF24906"/>
    </source>
</evidence>
<feature type="domain" description="WRKY19-like zinc finger" evidence="2">
    <location>
        <begin position="112"/>
        <end position="135"/>
    </location>
</feature>
<feature type="region of interest" description="Disordered" evidence="1">
    <location>
        <begin position="125"/>
        <end position="171"/>
    </location>
</feature>
<dbReference type="EMBL" id="JNBR01000347">
    <property type="protein sequence ID" value="OQR94911.1"/>
    <property type="molecule type" value="Genomic_DNA"/>
</dbReference>
<evidence type="ECO:0000256" key="1">
    <source>
        <dbReference type="SAM" id="MobiDB-lite"/>
    </source>
</evidence>
<gene>
    <name evidence="3" type="ORF">ACHHYP_00832</name>
</gene>
<dbReference type="PANTHER" id="PTHR31827:SF1">
    <property type="entry name" value="EMB|CAB89363.1"/>
    <property type="match status" value="1"/>
</dbReference>
<evidence type="ECO:0000313" key="3">
    <source>
        <dbReference type="EMBL" id="OQR94911.1"/>
    </source>
</evidence>
<dbReference type="OrthoDB" id="61314at2759"/>
<feature type="domain" description="WRKY19-like zinc finger" evidence="2">
    <location>
        <begin position="64"/>
        <end position="87"/>
    </location>
</feature>
<keyword evidence="4" id="KW-1185">Reference proteome</keyword>
<protein>
    <recommendedName>
        <fullName evidence="2">WRKY19-like zinc finger domain-containing protein</fullName>
    </recommendedName>
</protein>
<dbReference type="PANTHER" id="PTHR31827">
    <property type="entry name" value="EMB|CAB89363.1"/>
    <property type="match status" value="1"/>
</dbReference>
<feature type="compositionally biased region" description="Polar residues" evidence="1">
    <location>
        <begin position="159"/>
        <end position="171"/>
    </location>
</feature>
<comment type="caution">
    <text evidence="3">The sequence shown here is derived from an EMBL/GenBank/DDBJ whole genome shotgun (WGS) entry which is preliminary data.</text>
</comment>
<accession>A0A1V9ZAF9</accession>
<feature type="compositionally biased region" description="Low complexity" evidence="1">
    <location>
        <begin position="142"/>
        <end position="158"/>
    </location>
</feature>
<feature type="domain" description="WRKY19-like zinc finger" evidence="2">
    <location>
        <begin position="88"/>
        <end position="111"/>
    </location>
</feature>
<evidence type="ECO:0000313" key="4">
    <source>
        <dbReference type="Proteomes" id="UP000243579"/>
    </source>
</evidence>
<dbReference type="AlphaFoldDB" id="A0A1V9ZAF9"/>
<reference evidence="3 4" key="1">
    <citation type="journal article" date="2014" name="Genome Biol. Evol.">
        <title>The secreted proteins of Achlya hypogyna and Thraustotheca clavata identify the ancestral oomycete secretome and reveal gene acquisitions by horizontal gene transfer.</title>
        <authorList>
            <person name="Misner I."/>
            <person name="Blouin N."/>
            <person name="Leonard G."/>
            <person name="Richards T.A."/>
            <person name="Lane C.E."/>
        </authorList>
    </citation>
    <scope>NUCLEOTIDE SEQUENCE [LARGE SCALE GENOMIC DNA]</scope>
    <source>
        <strain evidence="3 4">ATCC 48635</strain>
    </source>
</reference>
<dbReference type="STRING" id="1202772.A0A1V9ZAF9"/>
<dbReference type="InterPro" id="IPR056866">
    <property type="entry name" value="Znf_WRKY19"/>
</dbReference>
<organism evidence="3 4">
    <name type="scientific">Achlya hypogyna</name>
    <name type="common">Oomycete</name>
    <name type="synonym">Protoachlya hypogyna</name>
    <dbReference type="NCBI Taxonomy" id="1202772"/>
    <lineage>
        <taxon>Eukaryota</taxon>
        <taxon>Sar</taxon>
        <taxon>Stramenopiles</taxon>
        <taxon>Oomycota</taxon>
        <taxon>Saprolegniomycetes</taxon>
        <taxon>Saprolegniales</taxon>
        <taxon>Achlyaceae</taxon>
        <taxon>Achlya</taxon>
    </lineage>
</organism>
<feature type="compositionally biased region" description="Gly residues" evidence="1">
    <location>
        <begin position="125"/>
        <end position="137"/>
    </location>
</feature>
<dbReference type="Pfam" id="PF24906">
    <property type="entry name" value="Zf_WRKY19"/>
    <property type="match status" value="3"/>
</dbReference>
<name>A0A1V9ZAF9_ACHHY</name>
<dbReference type="Proteomes" id="UP000243579">
    <property type="component" value="Unassembled WGS sequence"/>
</dbReference>
<proteinExistence type="predicted"/>